<dbReference type="PROSITE" id="PS50109">
    <property type="entry name" value="HIS_KIN"/>
    <property type="match status" value="1"/>
</dbReference>
<gene>
    <name evidence="10" type="primary">ntrB</name>
    <name evidence="10" type="ORF">GCM10007939_06060</name>
</gene>
<evidence type="ECO:0000256" key="4">
    <source>
        <dbReference type="ARBA" id="ARBA00022679"/>
    </source>
</evidence>
<name>A0ABQ5VSX3_9RHOB</name>
<dbReference type="InterPro" id="IPR005467">
    <property type="entry name" value="His_kinase_dom"/>
</dbReference>
<evidence type="ECO:0000256" key="8">
    <source>
        <dbReference type="ARBA" id="ARBA00023012"/>
    </source>
</evidence>
<evidence type="ECO:0000256" key="5">
    <source>
        <dbReference type="ARBA" id="ARBA00022741"/>
    </source>
</evidence>
<dbReference type="CDD" id="cd00082">
    <property type="entry name" value="HisKA"/>
    <property type="match status" value="1"/>
</dbReference>
<dbReference type="Gene3D" id="3.30.450.20">
    <property type="entry name" value="PAS domain"/>
    <property type="match status" value="1"/>
</dbReference>
<dbReference type="PANTHER" id="PTHR43065">
    <property type="entry name" value="SENSOR HISTIDINE KINASE"/>
    <property type="match status" value="1"/>
</dbReference>
<keyword evidence="6 10" id="KW-0418">Kinase</keyword>
<keyword evidence="11" id="KW-1185">Reference proteome</keyword>
<dbReference type="SUPFAM" id="SSF55874">
    <property type="entry name" value="ATPase domain of HSP90 chaperone/DNA topoisomerase II/histidine kinase"/>
    <property type="match status" value="1"/>
</dbReference>
<dbReference type="EMBL" id="BSNN01000002">
    <property type="protein sequence ID" value="GLQ34323.1"/>
    <property type="molecule type" value="Genomic_DNA"/>
</dbReference>
<evidence type="ECO:0000259" key="9">
    <source>
        <dbReference type="PROSITE" id="PS50109"/>
    </source>
</evidence>
<sequence>MMVDINFEAVWGTLPFPVFIIAEDATVLRGNSAAEQIIQTSEKQMMGQELGKYYGKNSVVLETINQAQKHRSSITRYGVELSTAERATLTCDLMVNFLDFDQNIILLIIQPTGVAQKMSRSITHRTAARSVTAMASMLAHEIRNPLAGISGAAQLLAMNADAEDEKLADMIAQESKRIGTLVDRFEHFSDSRPARRLAFNIHDILDRAIRSAQAGYGENVKFTKEYDPSLPDASGDADQLLQVFQNLIKNACEAVDKSRGSIRIKSSYKSGVKFSVTGDKVETLPLQVEISDNGRGIPENMIAEVFEPFVSSKANGSGLGLSLVSKIVTSHGGLVEVNSNSHGTSFVIRLPISKRS</sequence>
<reference evidence="11" key="1">
    <citation type="journal article" date="2019" name="Int. J. Syst. Evol. Microbiol.">
        <title>The Global Catalogue of Microorganisms (GCM) 10K type strain sequencing project: providing services to taxonomists for standard genome sequencing and annotation.</title>
        <authorList>
            <consortium name="The Broad Institute Genomics Platform"/>
            <consortium name="The Broad Institute Genome Sequencing Center for Infectious Disease"/>
            <person name="Wu L."/>
            <person name="Ma J."/>
        </authorList>
    </citation>
    <scope>NUCLEOTIDE SEQUENCE [LARGE SCALE GENOMIC DNA]</scope>
    <source>
        <strain evidence="11">NBRC 110140</strain>
    </source>
</reference>
<feature type="domain" description="Histidine kinase" evidence="9">
    <location>
        <begin position="137"/>
        <end position="354"/>
    </location>
</feature>
<dbReference type="SMART" id="SM00388">
    <property type="entry name" value="HisKA"/>
    <property type="match status" value="1"/>
</dbReference>
<dbReference type="Pfam" id="PF02518">
    <property type="entry name" value="HATPase_c"/>
    <property type="match status" value="1"/>
</dbReference>
<dbReference type="InterPro" id="IPR036097">
    <property type="entry name" value="HisK_dim/P_sf"/>
</dbReference>
<dbReference type="InterPro" id="IPR013767">
    <property type="entry name" value="PAS_fold"/>
</dbReference>
<dbReference type="RefSeq" id="WP_284376075.1">
    <property type="nucleotide sequence ID" value="NZ_BSNN01000002.1"/>
</dbReference>
<evidence type="ECO:0000313" key="10">
    <source>
        <dbReference type="EMBL" id="GLQ34323.1"/>
    </source>
</evidence>
<dbReference type="SUPFAM" id="SSF47384">
    <property type="entry name" value="Homodimeric domain of signal transducing histidine kinase"/>
    <property type="match status" value="1"/>
</dbReference>
<evidence type="ECO:0000256" key="6">
    <source>
        <dbReference type="ARBA" id="ARBA00022777"/>
    </source>
</evidence>
<keyword evidence="5" id="KW-0547">Nucleotide-binding</keyword>
<dbReference type="Gene3D" id="1.10.287.130">
    <property type="match status" value="1"/>
</dbReference>
<keyword evidence="4" id="KW-0808">Transferase</keyword>
<evidence type="ECO:0000256" key="1">
    <source>
        <dbReference type="ARBA" id="ARBA00000085"/>
    </source>
</evidence>
<evidence type="ECO:0000256" key="2">
    <source>
        <dbReference type="ARBA" id="ARBA00012438"/>
    </source>
</evidence>
<keyword evidence="7" id="KW-0067">ATP-binding</keyword>
<protein>
    <recommendedName>
        <fullName evidence="2">histidine kinase</fullName>
        <ecNumber evidence="2">2.7.13.3</ecNumber>
    </recommendedName>
</protein>
<dbReference type="Gene3D" id="3.30.565.10">
    <property type="entry name" value="Histidine kinase-like ATPase, C-terminal domain"/>
    <property type="match status" value="1"/>
</dbReference>
<evidence type="ECO:0000313" key="11">
    <source>
        <dbReference type="Proteomes" id="UP001156694"/>
    </source>
</evidence>
<dbReference type="PANTHER" id="PTHR43065:SF10">
    <property type="entry name" value="PEROXIDE STRESS-ACTIVATED HISTIDINE KINASE MAK3"/>
    <property type="match status" value="1"/>
</dbReference>
<keyword evidence="8" id="KW-0902">Two-component regulatory system</keyword>
<dbReference type="Proteomes" id="UP001156694">
    <property type="component" value="Unassembled WGS sequence"/>
</dbReference>
<dbReference type="GO" id="GO:0016301">
    <property type="term" value="F:kinase activity"/>
    <property type="evidence" value="ECO:0007669"/>
    <property type="project" value="UniProtKB-KW"/>
</dbReference>
<dbReference type="EC" id="2.7.13.3" evidence="2"/>
<dbReference type="SMART" id="SM00387">
    <property type="entry name" value="HATPase_c"/>
    <property type="match status" value="1"/>
</dbReference>
<dbReference type="PRINTS" id="PR00344">
    <property type="entry name" value="BCTRLSENSOR"/>
</dbReference>
<comment type="catalytic activity">
    <reaction evidence="1">
        <text>ATP + protein L-histidine = ADP + protein N-phospho-L-histidine.</text>
        <dbReference type="EC" id="2.7.13.3"/>
    </reaction>
</comment>
<evidence type="ECO:0000256" key="7">
    <source>
        <dbReference type="ARBA" id="ARBA00022840"/>
    </source>
</evidence>
<evidence type="ECO:0000256" key="3">
    <source>
        <dbReference type="ARBA" id="ARBA00022553"/>
    </source>
</evidence>
<dbReference type="InterPro" id="IPR004358">
    <property type="entry name" value="Sig_transdc_His_kin-like_C"/>
</dbReference>
<accession>A0ABQ5VSX3</accession>
<dbReference type="Pfam" id="PF00512">
    <property type="entry name" value="HisKA"/>
    <property type="match status" value="1"/>
</dbReference>
<keyword evidence="3" id="KW-0597">Phosphoprotein</keyword>
<dbReference type="InterPro" id="IPR003661">
    <property type="entry name" value="HisK_dim/P_dom"/>
</dbReference>
<proteinExistence type="predicted"/>
<comment type="caution">
    <text evidence="10">The sequence shown here is derived from an EMBL/GenBank/DDBJ whole genome shotgun (WGS) entry which is preliminary data.</text>
</comment>
<dbReference type="InterPro" id="IPR036890">
    <property type="entry name" value="HATPase_C_sf"/>
</dbReference>
<organism evidence="10 11">
    <name type="scientific">Amylibacter marinus</name>
    <dbReference type="NCBI Taxonomy" id="1475483"/>
    <lineage>
        <taxon>Bacteria</taxon>
        <taxon>Pseudomonadati</taxon>
        <taxon>Pseudomonadota</taxon>
        <taxon>Alphaproteobacteria</taxon>
        <taxon>Rhodobacterales</taxon>
        <taxon>Paracoccaceae</taxon>
        <taxon>Amylibacter</taxon>
    </lineage>
</organism>
<dbReference type="Pfam" id="PF00989">
    <property type="entry name" value="PAS"/>
    <property type="match status" value="1"/>
</dbReference>
<dbReference type="InterPro" id="IPR003594">
    <property type="entry name" value="HATPase_dom"/>
</dbReference>